<evidence type="ECO:0000256" key="1">
    <source>
        <dbReference type="SAM" id="SignalP"/>
    </source>
</evidence>
<proteinExistence type="predicted"/>
<dbReference type="Proteomes" id="UP000515163">
    <property type="component" value="Unplaced"/>
</dbReference>
<name>A0A6P8HMU0_ACTTE</name>
<gene>
    <name evidence="3" type="primary">LOC116294264</name>
</gene>
<evidence type="ECO:0000313" key="2">
    <source>
        <dbReference type="Proteomes" id="UP000515163"/>
    </source>
</evidence>
<keyword evidence="2" id="KW-1185">Reference proteome</keyword>
<dbReference type="InParanoid" id="A0A6P8HMU0"/>
<feature type="chain" id="PRO_5027923303" evidence="1">
    <location>
        <begin position="31"/>
        <end position="196"/>
    </location>
</feature>
<reference evidence="3" key="1">
    <citation type="submission" date="2025-08" db="UniProtKB">
        <authorList>
            <consortium name="RefSeq"/>
        </authorList>
    </citation>
    <scope>IDENTIFICATION</scope>
</reference>
<dbReference type="RefSeq" id="XP_031557684.1">
    <property type="nucleotide sequence ID" value="XM_031701824.1"/>
</dbReference>
<dbReference type="KEGG" id="aten:116294264"/>
<sequence length="196" mass="22023">MDKEPNEQKRFMNMKSIFVVLACLVSSSLACYQQGTCHDWSKLNNEPVCFEGRNNKPGIFKPSFEGFVAAVKLVHRSGNIVCGQLAGSHTSNWGCHAWPHLVNSPLNILVTNEHNDVIFPKAGATFTRGVHKNGKWYSVQGFDSRSESLVLLHSFNAPYYLGPKSHLKIWYGEDLLNYYEGDNVGRVCVDVYGYFA</sequence>
<accession>A0A6P8HMU0</accession>
<dbReference type="OrthoDB" id="5945099at2759"/>
<feature type="signal peptide" evidence="1">
    <location>
        <begin position="1"/>
        <end position="30"/>
    </location>
</feature>
<evidence type="ECO:0000313" key="3">
    <source>
        <dbReference type="RefSeq" id="XP_031557684.1"/>
    </source>
</evidence>
<protein>
    <submittedName>
        <fullName evidence="3">Uncharacterized protein LOC116294264</fullName>
    </submittedName>
</protein>
<dbReference type="GeneID" id="116294264"/>
<dbReference type="AlphaFoldDB" id="A0A6P8HMU0"/>
<organism evidence="2 3">
    <name type="scientific">Actinia tenebrosa</name>
    <name type="common">Australian red waratah sea anemone</name>
    <dbReference type="NCBI Taxonomy" id="6105"/>
    <lineage>
        <taxon>Eukaryota</taxon>
        <taxon>Metazoa</taxon>
        <taxon>Cnidaria</taxon>
        <taxon>Anthozoa</taxon>
        <taxon>Hexacorallia</taxon>
        <taxon>Actiniaria</taxon>
        <taxon>Actiniidae</taxon>
        <taxon>Actinia</taxon>
    </lineage>
</organism>
<keyword evidence="1" id="KW-0732">Signal</keyword>
<dbReference type="PROSITE" id="PS51257">
    <property type="entry name" value="PROKAR_LIPOPROTEIN"/>
    <property type="match status" value="1"/>
</dbReference>